<comment type="caution">
    <text evidence="2">The sequence shown here is derived from an EMBL/GenBank/DDBJ whole genome shotgun (WGS) entry which is preliminary data.</text>
</comment>
<dbReference type="GO" id="GO:0005737">
    <property type="term" value="C:cytoplasm"/>
    <property type="evidence" value="ECO:0007669"/>
    <property type="project" value="TreeGrafter"/>
</dbReference>
<keyword evidence="2" id="KW-0808">Transferase</keyword>
<evidence type="ECO:0000313" key="3">
    <source>
        <dbReference type="Proteomes" id="UP000228484"/>
    </source>
</evidence>
<reference evidence="2 3" key="1">
    <citation type="submission" date="2017-09" db="EMBL/GenBank/DDBJ databases">
        <title>Biocontrol bacteria screening and application from spent mushroom substrate.</title>
        <authorList>
            <person name="Sun X."/>
        </authorList>
    </citation>
    <scope>NUCLEOTIDE SEQUENCE [LARGE SCALE GENOMIC DNA]</scope>
    <source>
        <strain evidence="2 3">100374</strain>
    </source>
</reference>
<dbReference type="AlphaFoldDB" id="A0A2G6Q5T5"/>
<dbReference type="PROSITE" id="PS51186">
    <property type="entry name" value="GNAT"/>
    <property type="match status" value="1"/>
</dbReference>
<accession>A0A2G6Q5T5</accession>
<proteinExistence type="predicted"/>
<dbReference type="SUPFAM" id="SSF55729">
    <property type="entry name" value="Acyl-CoA N-acyltransferases (Nat)"/>
    <property type="match status" value="1"/>
</dbReference>
<dbReference type="Proteomes" id="UP000228484">
    <property type="component" value="Unassembled WGS sequence"/>
</dbReference>
<dbReference type="GO" id="GO:0008999">
    <property type="term" value="F:protein-N-terminal-alanine acetyltransferase activity"/>
    <property type="evidence" value="ECO:0007669"/>
    <property type="project" value="TreeGrafter"/>
</dbReference>
<evidence type="ECO:0000259" key="1">
    <source>
        <dbReference type="PROSITE" id="PS51186"/>
    </source>
</evidence>
<dbReference type="Pfam" id="PF13302">
    <property type="entry name" value="Acetyltransf_3"/>
    <property type="match status" value="1"/>
</dbReference>
<gene>
    <name evidence="2" type="ORF">CO726_27940</name>
</gene>
<protein>
    <submittedName>
        <fullName evidence="2">GNAT family N-acetyltransferase</fullName>
    </submittedName>
</protein>
<dbReference type="EMBL" id="NWUW01000040">
    <property type="protein sequence ID" value="PIE92182.1"/>
    <property type="molecule type" value="Genomic_DNA"/>
</dbReference>
<dbReference type="InterPro" id="IPR051531">
    <property type="entry name" value="N-acetyltransferase"/>
</dbReference>
<dbReference type="PANTHER" id="PTHR43792">
    <property type="entry name" value="GNAT FAMILY, PUTATIVE (AFU_ORTHOLOGUE AFUA_3G00765)-RELATED-RELATED"/>
    <property type="match status" value="1"/>
</dbReference>
<dbReference type="InterPro" id="IPR000182">
    <property type="entry name" value="GNAT_dom"/>
</dbReference>
<organism evidence="2 3">
    <name type="scientific">Bacillus fungorum</name>
    <dbReference type="NCBI Taxonomy" id="2039284"/>
    <lineage>
        <taxon>Bacteria</taxon>
        <taxon>Bacillati</taxon>
        <taxon>Bacillota</taxon>
        <taxon>Bacilli</taxon>
        <taxon>Bacillales</taxon>
        <taxon>Bacillaceae</taxon>
        <taxon>Bacillus</taxon>
    </lineage>
</organism>
<dbReference type="RefSeq" id="WP_099686450.1">
    <property type="nucleotide sequence ID" value="NZ_JBOIRJ010000008.1"/>
</dbReference>
<evidence type="ECO:0000313" key="2">
    <source>
        <dbReference type="EMBL" id="PIE92182.1"/>
    </source>
</evidence>
<feature type="domain" description="N-acetyltransferase" evidence="1">
    <location>
        <begin position="11"/>
        <end position="176"/>
    </location>
</feature>
<dbReference type="PANTHER" id="PTHR43792:SF9">
    <property type="entry name" value="RIBOSOMAL-PROTEIN-ALANINE ACETYLTRANSFERASE"/>
    <property type="match status" value="1"/>
</dbReference>
<dbReference type="Gene3D" id="3.40.630.30">
    <property type="match status" value="1"/>
</dbReference>
<sequence length="186" mass="21585">MAFPILETERLRLVEIEQSYCQKIYEIFSLDEVTCYYGMNSFTEFGQASRMIESFSKNYFEKKAIRWGIVLKETNILIGTIGLNNLQLWSKRSEIGYDLHPRYWGNGYASEAAGEIIHYGFQELGLFRIGAITYPENITSCKMLSKIGFHKEGLLRGYIHQGNKQHDALLYSIVRTDVEYNKKPLL</sequence>
<dbReference type="InterPro" id="IPR016181">
    <property type="entry name" value="Acyl_CoA_acyltransferase"/>
</dbReference>
<name>A0A2G6Q5T5_9BACI</name>
<keyword evidence="3" id="KW-1185">Reference proteome</keyword>